<dbReference type="PROSITE" id="PS50026">
    <property type="entry name" value="EGF_3"/>
    <property type="match status" value="1"/>
</dbReference>
<dbReference type="SMART" id="SM00261">
    <property type="entry name" value="FU"/>
    <property type="match status" value="7"/>
</dbReference>
<feature type="chain" id="PRO_5042140666" evidence="6">
    <location>
        <begin position="17"/>
        <end position="862"/>
    </location>
</feature>
<sequence>MLVLTLLANTLVASNTSTIICSAGQCLQGYSNTTIGVTVASSGSPSALLLPGQYTSTTNPQFLHNLLTSPSTTLSPSPGFKNSSATLVLPLNVVQEPGLSIYSGPLYSGQPSFTAIPSAPIQSNASTPLTLRSLALSPGVWISLNSPASGNSRVVVWDSIPDTAQLPTTAPSSLTLFDIQSASCNPPCSSAGICTAAGTCACISGFTGESCESCAPGFFGPNCAACPSDCAKCDDGLTGSGHCLVTAAANATASCNCVNGVCGSDGSCTCTTGFTTAANGTACSQCAPGFFLTSAGDCKICEIGCTECADGAGLCTTCKTGFTVDANDRTKCIPPPSISSSGTTCPPGSFADGANCTSCSSSCATCTASTANDCIECARGTFLLNGTCVSADANGVCEGSSLIADNVKLECDGCGAKCTSCKIPNFNAASTVNQLQCTGCVPGFFLSNGTCVSSCPSNTFVSPQDNLTCTACDSSCTACTGSTTFCTTCSSNQLASAGKCVATCPANTFSASGSCLSCHPDCATCTGASISQCSSCPSSRPVLTNGRCVPTCSKTQFFDPTSSSCVACDSSCSSCSGSGPSQCLACASASQVLRAGTCVAASCQQVVQGLGACLSEFVSPAGASGSAPPFPSATGINTPTAVAAPRRALAWWEILLMALGCAFIFLLIVWLWRRRSRKQRAKRTKRWAAGRRREGGGWRWRLVRSGEKLFGHRASERRVPVQISPPLATESMKMDRMRAAEEGRDGRDVDKLLAAYEYPRREARPAHHHHHHHILRQQRHDSYSSLSDQASTLSAQSLYTQVTGVPPRAPQTKEPVRPLKGERDPTSRFSSSTVATYYLTTAPVPPLAPPTPDSRARMKNPF</sequence>
<feature type="region of interest" description="Disordered" evidence="4">
    <location>
        <begin position="802"/>
        <end position="862"/>
    </location>
</feature>
<dbReference type="Gene3D" id="2.10.220.10">
    <property type="entry name" value="Hormone Receptor, Insulin-like Growth Factor Receptor 1, Chain A, domain 2"/>
    <property type="match status" value="4"/>
</dbReference>
<evidence type="ECO:0000256" key="6">
    <source>
        <dbReference type="SAM" id="SignalP"/>
    </source>
</evidence>
<comment type="caution">
    <text evidence="9">The sequence shown here is derived from an EMBL/GenBank/DDBJ whole genome shotgun (WGS) entry which is preliminary data.</text>
</comment>
<organism evidence="9 10">
    <name type="scientific">Mycena pura</name>
    <dbReference type="NCBI Taxonomy" id="153505"/>
    <lineage>
        <taxon>Eukaryota</taxon>
        <taxon>Fungi</taxon>
        <taxon>Dikarya</taxon>
        <taxon>Basidiomycota</taxon>
        <taxon>Agaricomycotina</taxon>
        <taxon>Agaricomycetes</taxon>
        <taxon>Agaricomycetidae</taxon>
        <taxon>Agaricales</taxon>
        <taxon>Marasmiineae</taxon>
        <taxon>Mycenaceae</taxon>
        <taxon>Mycena</taxon>
    </lineage>
</organism>
<keyword evidence="2" id="KW-1015">Disulfide bond</keyword>
<dbReference type="InterPro" id="IPR009030">
    <property type="entry name" value="Growth_fac_rcpt_cys_sf"/>
</dbReference>
<evidence type="ECO:0000259" key="8">
    <source>
        <dbReference type="PROSITE" id="PS50050"/>
    </source>
</evidence>
<name>A0AAD6V2U8_9AGAR</name>
<dbReference type="InterPro" id="IPR002049">
    <property type="entry name" value="LE_dom"/>
</dbReference>
<dbReference type="PROSITE" id="PS50050">
    <property type="entry name" value="TNFR_NGFR_2"/>
    <property type="match status" value="1"/>
</dbReference>
<evidence type="ECO:0000256" key="2">
    <source>
        <dbReference type="PROSITE-ProRule" id="PRU00076"/>
    </source>
</evidence>
<dbReference type="InterPro" id="IPR053215">
    <property type="entry name" value="TKL_Ser/Thr_kinase"/>
</dbReference>
<proteinExistence type="predicted"/>
<protein>
    <submittedName>
        <fullName evidence="9">TNFR/NGFR cysteine-rich region family protein</fullName>
    </submittedName>
</protein>
<evidence type="ECO:0000313" key="9">
    <source>
        <dbReference type="EMBL" id="KAJ7199206.1"/>
    </source>
</evidence>
<dbReference type="EMBL" id="JARJCW010000069">
    <property type="protein sequence ID" value="KAJ7199206.1"/>
    <property type="molecule type" value="Genomic_DNA"/>
</dbReference>
<comment type="caution">
    <text evidence="2">Lacks conserved residue(s) required for the propagation of feature annotation.</text>
</comment>
<evidence type="ECO:0000259" key="7">
    <source>
        <dbReference type="PROSITE" id="PS50026"/>
    </source>
</evidence>
<keyword evidence="5" id="KW-0472">Membrane</keyword>
<dbReference type="PROSITE" id="PS01248">
    <property type="entry name" value="EGF_LAM_1"/>
    <property type="match status" value="1"/>
</dbReference>
<dbReference type="Proteomes" id="UP001219525">
    <property type="component" value="Unassembled WGS sequence"/>
</dbReference>
<feature type="domain" description="EGF-like" evidence="7">
    <location>
        <begin position="180"/>
        <end position="212"/>
    </location>
</feature>
<dbReference type="SUPFAM" id="SSF57184">
    <property type="entry name" value="Growth factor receptor domain"/>
    <property type="match status" value="4"/>
</dbReference>
<evidence type="ECO:0000256" key="5">
    <source>
        <dbReference type="SAM" id="Phobius"/>
    </source>
</evidence>
<feature type="domain" description="TNFR-Cys" evidence="8">
    <location>
        <begin position="344"/>
        <end position="397"/>
    </location>
</feature>
<evidence type="ECO:0000256" key="4">
    <source>
        <dbReference type="SAM" id="MobiDB-lite"/>
    </source>
</evidence>
<feature type="signal peptide" evidence="6">
    <location>
        <begin position="1"/>
        <end position="16"/>
    </location>
</feature>
<evidence type="ECO:0000313" key="10">
    <source>
        <dbReference type="Proteomes" id="UP001219525"/>
    </source>
</evidence>
<dbReference type="CDD" id="cd00055">
    <property type="entry name" value="EGF_Lam"/>
    <property type="match status" value="1"/>
</dbReference>
<dbReference type="InterPro" id="IPR001368">
    <property type="entry name" value="TNFR/NGFR_Cys_rich_reg"/>
</dbReference>
<dbReference type="Gene3D" id="2.10.25.10">
    <property type="entry name" value="Laminin"/>
    <property type="match status" value="1"/>
</dbReference>
<feature type="compositionally biased region" description="Pro residues" evidence="4">
    <location>
        <begin position="843"/>
        <end position="852"/>
    </location>
</feature>
<reference evidence="9" key="1">
    <citation type="submission" date="2023-03" db="EMBL/GenBank/DDBJ databases">
        <title>Massive genome expansion in bonnet fungi (Mycena s.s.) driven by repeated elements and novel gene families across ecological guilds.</title>
        <authorList>
            <consortium name="Lawrence Berkeley National Laboratory"/>
            <person name="Harder C.B."/>
            <person name="Miyauchi S."/>
            <person name="Viragh M."/>
            <person name="Kuo A."/>
            <person name="Thoen E."/>
            <person name="Andreopoulos B."/>
            <person name="Lu D."/>
            <person name="Skrede I."/>
            <person name="Drula E."/>
            <person name="Henrissat B."/>
            <person name="Morin E."/>
            <person name="Kohler A."/>
            <person name="Barry K."/>
            <person name="LaButti K."/>
            <person name="Morin E."/>
            <person name="Salamov A."/>
            <person name="Lipzen A."/>
            <person name="Mereny Z."/>
            <person name="Hegedus B."/>
            <person name="Baldrian P."/>
            <person name="Stursova M."/>
            <person name="Weitz H."/>
            <person name="Taylor A."/>
            <person name="Grigoriev I.V."/>
            <person name="Nagy L.G."/>
            <person name="Martin F."/>
            <person name="Kauserud H."/>
        </authorList>
    </citation>
    <scope>NUCLEOTIDE SEQUENCE</scope>
    <source>
        <strain evidence="9">9144</strain>
    </source>
</reference>
<dbReference type="SMART" id="SM00180">
    <property type="entry name" value="EGF_Lam"/>
    <property type="match status" value="2"/>
</dbReference>
<dbReference type="PANTHER" id="PTHR45756:SF1">
    <property type="entry name" value="PROTEIN KINASE DOMAIN CONTAINING PROTEIN"/>
    <property type="match status" value="1"/>
</dbReference>
<dbReference type="Pfam" id="PF23106">
    <property type="entry name" value="EGF_Teneurin"/>
    <property type="match status" value="1"/>
</dbReference>
<dbReference type="SMART" id="SM00181">
    <property type="entry name" value="EGF"/>
    <property type="match status" value="5"/>
</dbReference>
<accession>A0AAD6V2U8</accession>
<feature type="repeat" description="TNFR-Cys" evidence="3">
    <location>
        <begin position="344"/>
        <end position="397"/>
    </location>
</feature>
<dbReference type="InterPro" id="IPR000742">
    <property type="entry name" value="EGF"/>
</dbReference>
<gene>
    <name evidence="9" type="ORF">GGX14DRAFT_662345</name>
</gene>
<dbReference type="CDD" id="cd00064">
    <property type="entry name" value="FU"/>
    <property type="match status" value="3"/>
</dbReference>
<feature type="disulfide bond" evidence="2">
    <location>
        <begin position="184"/>
        <end position="194"/>
    </location>
</feature>
<evidence type="ECO:0000256" key="1">
    <source>
        <dbReference type="ARBA" id="ARBA00022536"/>
    </source>
</evidence>
<feature type="transmembrane region" description="Helical" evidence="5">
    <location>
        <begin position="649"/>
        <end position="672"/>
    </location>
</feature>
<keyword evidence="5" id="KW-1133">Transmembrane helix</keyword>
<keyword evidence="10" id="KW-1185">Reference proteome</keyword>
<dbReference type="PANTHER" id="PTHR45756">
    <property type="entry name" value="PALMITOYLTRANSFERASE"/>
    <property type="match status" value="1"/>
</dbReference>
<dbReference type="AlphaFoldDB" id="A0AAD6V2U8"/>
<dbReference type="InterPro" id="IPR006212">
    <property type="entry name" value="Furin_repeat"/>
</dbReference>
<feature type="compositionally biased region" description="Basic residues" evidence="4">
    <location>
        <begin position="766"/>
        <end position="777"/>
    </location>
</feature>
<feature type="disulfide bond" evidence="2">
    <location>
        <begin position="202"/>
        <end position="211"/>
    </location>
</feature>
<keyword evidence="5" id="KW-0812">Transmembrane</keyword>
<keyword evidence="1 2" id="KW-0245">EGF-like domain</keyword>
<dbReference type="PROSITE" id="PS00022">
    <property type="entry name" value="EGF_1"/>
    <property type="match status" value="1"/>
</dbReference>
<keyword evidence="6" id="KW-0732">Signal</keyword>
<feature type="compositionally biased region" description="Basic and acidic residues" evidence="4">
    <location>
        <begin position="814"/>
        <end position="826"/>
    </location>
</feature>
<evidence type="ECO:0000256" key="3">
    <source>
        <dbReference type="PROSITE-ProRule" id="PRU00206"/>
    </source>
</evidence>
<feature type="region of interest" description="Disordered" evidence="4">
    <location>
        <begin position="764"/>
        <end position="789"/>
    </location>
</feature>